<dbReference type="Gene3D" id="2.60.120.560">
    <property type="entry name" value="Exo-inulinase, domain 1"/>
    <property type="match status" value="1"/>
</dbReference>
<proteinExistence type="predicted"/>
<reference evidence="3 4" key="1">
    <citation type="journal article" date="2023" name="Genome Announc.">
        <title>Pan-Genome Analyses of the Genus Cohnella and Proposal of the Novel Species Cohnella silvisoli sp. nov., Isolated from Forest Soil.</title>
        <authorList>
            <person name="Wang C."/>
            <person name="Mao L."/>
            <person name="Bao G."/>
            <person name="Zhu H."/>
        </authorList>
    </citation>
    <scope>NUCLEOTIDE SEQUENCE [LARGE SCALE GENOMIC DNA]</scope>
    <source>
        <strain evidence="3 4">NL03-T5-1</strain>
    </source>
</reference>
<keyword evidence="1" id="KW-0732">Signal</keyword>
<evidence type="ECO:0000256" key="1">
    <source>
        <dbReference type="SAM" id="SignalP"/>
    </source>
</evidence>
<dbReference type="Proteomes" id="UP001493487">
    <property type="component" value="Unassembled WGS sequence"/>
</dbReference>
<organism evidence="3 4">
    <name type="scientific">Cohnella silvisoli</name>
    <dbReference type="NCBI Taxonomy" id="2873699"/>
    <lineage>
        <taxon>Bacteria</taxon>
        <taxon>Bacillati</taxon>
        <taxon>Bacillota</taxon>
        <taxon>Bacilli</taxon>
        <taxon>Bacillales</taxon>
        <taxon>Paenibacillaceae</taxon>
        <taxon>Cohnella</taxon>
    </lineage>
</organism>
<dbReference type="SUPFAM" id="SSF49899">
    <property type="entry name" value="Concanavalin A-like lectins/glucanases"/>
    <property type="match status" value="1"/>
</dbReference>
<dbReference type="InterPro" id="IPR010496">
    <property type="entry name" value="AL/BT2_dom"/>
</dbReference>
<dbReference type="InterPro" id="IPR008979">
    <property type="entry name" value="Galactose-bd-like_sf"/>
</dbReference>
<keyword evidence="4" id="KW-1185">Reference proteome</keyword>
<feature type="domain" description="F5/8 type C" evidence="2">
    <location>
        <begin position="415"/>
        <end position="572"/>
    </location>
</feature>
<feature type="signal peptide" evidence="1">
    <location>
        <begin position="1"/>
        <end position="21"/>
    </location>
</feature>
<feature type="chain" id="PRO_5045610644" evidence="1">
    <location>
        <begin position="22"/>
        <end position="747"/>
    </location>
</feature>
<dbReference type="Gene3D" id="2.60.120.260">
    <property type="entry name" value="Galactose-binding domain-like"/>
    <property type="match status" value="1"/>
</dbReference>
<dbReference type="EMBL" id="JASKHM010000001">
    <property type="protein sequence ID" value="MEQ4481233.1"/>
    <property type="molecule type" value="Genomic_DNA"/>
</dbReference>
<accession>A0ABV1KME0</accession>
<name>A0ABV1KME0_9BACL</name>
<evidence type="ECO:0000259" key="2">
    <source>
        <dbReference type="PROSITE" id="PS50022"/>
    </source>
</evidence>
<comment type="caution">
    <text evidence="3">The sequence shown here is derived from an EMBL/GenBank/DDBJ whole genome shotgun (WGS) entry which is preliminary data.</text>
</comment>
<dbReference type="InterPro" id="IPR013320">
    <property type="entry name" value="ConA-like_dom_sf"/>
</dbReference>
<gene>
    <name evidence="3" type="ORF">QJS35_02365</name>
</gene>
<sequence>MRKQINSLLAVCLLASAFVFAGPSNASAASEDFQIGIFWPPTSAYSNATQLDYIRDAHINLIHNVDSTDLDTVAENINMLNLASTRGIQVSVADSRSHSLDSATNAQIDAIASDYKSNAATFGYYVKDEPLPSTFAGFARAYNRFLYNHPGSEPYVNLLPTYYGFVDYPGYLNQWVEAVGASNLKTLAYDNYPWKAAVGSFGADYFQNLEYIRQAGLKYNVRTGSYLQSVGIPNSLRRPNVNELRYNVYTNVAYGIKALYWFTWWTPTGRPEPFTNAIIDPNGNKTDLYAPIQTINGEIEQLGPTLVKLTSQSVYHNGVMASNAVPIPDNFFWKPANSSANVIVSHFKHPNGRHYVMVVNRTLTDTLSLSFNLNPKPSTVTEVSKSTGLEVATNYNATTGVISSTYAPGEGRLYALPVGFNPEYNLALNRSVSSSSSVEAYGWSRSALVDGQTGTVAGSAGWSSNDSLTSNHTEWVTIDLGALNVVNEIRMFPRNDGVNAGYGFPVDFQVQISADNTNWTPVVTRTAYANPGSAVQAFTFGRQAARYVRINGTSLRANPNDSNSYRMQFAEVQLYHNTSETATTGLFSDDFSGDLSKWVYTDSSAIQNGEFRVTANERIRNAKGGYDWTNYAFESDVKVTKSAVGLVFRSTDDNNFYMWQVAANGKLRPHKKVNGVWTLIKEVNAGFVANTTYNVKIEANGSTIKTYVNGVLVDTTTDTTFARGNIGFRVDTAVEEGIIDNIKVTAQ</sequence>
<evidence type="ECO:0000313" key="4">
    <source>
        <dbReference type="Proteomes" id="UP001493487"/>
    </source>
</evidence>
<dbReference type="Pfam" id="PF00754">
    <property type="entry name" value="F5_F8_type_C"/>
    <property type="match status" value="1"/>
</dbReference>
<dbReference type="Pfam" id="PF06439">
    <property type="entry name" value="3keto-disac_hyd"/>
    <property type="match status" value="1"/>
</dbReference>
<dbReference type="RefSeq" id="WP_232182256.1">
    <property type="nucleotide sequence ID" value="NZ_JAIOAP010000001.1"/>
</dbReference>
<dbReference type="PROSITE" id="PS50022">
    <property type="entry name" value="FA58C_3"/>
    <property type="match status" value="1"/>
</dbReference>
<dbReference type="SUPFAM" id="SSF49785">
    <property type="entry name" value="Galactose-binding domain-like"/>
    <property type="match status" value="1"/>
</dbReference>
<dbReference type="InterPro" id="IPR000421">
    <property type="entry name" value="FA58C"/>
</dbReference>
<protein>
    <submittedName>
        <fullName evidence="3">Discoidin domain-containing protein</fullName>
    </submittedName>
</protein>
<evidence type="ECO:0000313" key="3">
    <source>
        <dbReference type="EMBL" id="MEQ4481233.1"/>
    </source>
</evidence>
<dbReference type="Gene3D" id="3.20.20.80">
    <property type="entry name" value="Glycosidases"/>
    <property type="match status" value="1"/>
</dbReference>